<accession>A0ABU5T0I0</accession>
<dbReference type="Gene3D" id="3.30.70.2700">
    <property type="match status" value="1"/>
</dbReference>
<evidence type="ECO:0000313" key="3">
    <source>
        <dbReference type="Proteomes" id="UP001302329"/>
    </source>
</evidence>
<name>A0ABU5T0I0_9CYAN</name>
<gene>
    <name evidence="2" type="ORF">VB739_16315</name>
</gene>
<dbReference type="PIRSF" id="PIRSF038984">
    <property type="entry name" value="FAD_binding_protein"/>
    <property type="match status" value="1"/>
</dbReference>
<dbReference type="RefSeq" id="WP_323358054.1">
    <property type="nucleotide sequence ID" value="NZ_JAYGHY010000104.1"/>
</dbReference>
<sequence>MLRLSELKLPLDHSAADLEVAITQRLRLAPGELRRHQLVKRSVDARRRGAISLVYCLDLELEGGARRRLLRRFAGDPHLRPTPDCRYRPVARADGSSEALRPVVVGAGPCGYFAALLLAQMGWRPLLLERGKVVKERTADTFGFWQGRRRFDPGSNAQFGEGGAGTFSDGKLYSQVSEEPAYIRKVLEELVAAGADPDILTLHHPHIGTFKLATVVRGLRARIEALGGEVRFGQHVVELLLEDGADRRLAGVRLADGTAITTRHLVLAPGHSARDTFQMLHGLGVAMEPKAFAVGVRIEHPQALVDLARWGEAAGHPRLGPAEYKLVHHCKGDATAGRSVYSFCMCPGGLVVGATSEEGCVVTNGMSQHSRRERNANSGLVVPVTQEDLAPYGQPGGEALAGMAFQRHWEQQAFRAGGGDYRAPAQWLGDFLAGRASQEAPPEAVEGSYRPGLRFGSLDGCLPDYVLEAIREALPVFARRIPGYAMEGALLTGVETRTSSPLRLQRHPTRLDSLNTPGLFPAGEGGGHAGGILSAAIDGIKVAEAVALSLCEPALPGTPPHSTARP</sequence>
<proteinExistence type="predicted"/>
<protein>
    <submittedName>
        <fullName evidence="2">FAD-dependent oxidoreductase</fullName>
    </submittedName>
</protein>
<evidence type="ECO:0000313" key="2">
    <source>
        <dbReference type="EMBL" id="MEA5444122.1"/>
    </source>
</evidence>
<dbReference type="InterPro" id="IPR028348">
    <property type="entry name" value="FAD-binding_protein"/>
</dbReference>
<comment type="caution">
    <text evidence="2">The sequence shown here is derived from an EMBL/GenBank/DDBJ whole genome shotgun (WGS) entry which is preliminary data.</text>
</comment>
<feature type="domain" description="FAD-dependent protein C-terminal" evidence="1">
    <location>
        <begin position="291"/>
        <end position="498"/>
    </location>
</feature>
<dbReference type="Pfam" id="PF21688">
    <property type="entry name" value="FAD-depend_C"/>
    <property type="match status" value="1"/>
</dbReference>
<dbReference type="Gene3D" id="3.50.50.60">
    <property type="entry name" value="FAD/NAD(P)-binding domain"/>
    <property type="match status" value="2"/>
</dbReference>
<dbReference type="EMBL" id="JAYGHY010000104">
    <property type="protein sequence ID" value="MEA5444122.1"/>
    <property type="molecule type" value="Genomic_DNA"/>
</dbReference>
<dbReference type="SUPFAM" id="SSF51905">
    <property type="entry name" value="FAD/NAD(P)-binding domain"/>
    <property type="match status" value="1"/>
</dbReference>
<keyword evidence="3" id="KW-1185">Reference proteome</keyword>
<dbReference type="Proteomes" id="UP001302329">
    <property type="component" value="Unassembled WGS sequence"/>
</dbReference>
<reference evidence="2 3" key="1">
    <citation type="submission" date="2023-12" db="EMBL/GenBank/DDBJ databases">
        <title>Baltic Sea Cyanobacteria.</title>
        <authorList>
            <person name="Delbaje E."/>
            <person name="Fewer D.P."/>
            <person name="Shishido T.K."/>
        </authorList>
    </citation>
    <scope>NUCLEOTIDE SEQUENCE [LARGE SCALE GENOMIC DNA]</scope>
    <source>
        <strain evidence="2 3">UHCC 0281</strain>
    </source>
</reference>
<dbReference type="PANTHER" id="PTHR42842:SF3">
    <property type="entry name" value="FAD_NAD(P)-BINDING OXIDOREDUCTASE FAMILY PROTEIN"/>
    <property type="match status" value="1"/>
</dbReference>
<dbReference type="InterPro" id="IPR049516">
    <property type="entry name" value="FAD-depend_C"/>
</dbReference>
<dbReference type="InterPro" id="IPR036188">
    <property type="entry name" value="FAD/NAD-bd_sf"/>
</dbReference>
<evidence type="ECO:0000259" key="1">
    <source>
        <dbReference type="Pfam" id="PF21688"/>
    </source>
</evidence>
<dbReference type="PANTHER" id="PTHR42842">
    <property type="entry name" value="FAD/NAD(P)-BINDING OXIDOREDUCTASE"/>
    <property type="match status" value="1"/>
</dbReference>
<organism evidence="2 3">
    <name type="scientific">Cyanobium gracile UHCC 0281</name>
    <dbReference type="NCBI Taxonomy" id="3110309"/>
    <lineage>
        <taxon>Bacteria</taxon>
        <taxon>Bacillati</taxon>
        <taxon>Cyanobacteriota</taxon>
        <taxon>Cyanophyceae</taxon>
        <taxon>Synechococcales</taxon>
        <taxon>Prochlorococcaceae</taxon>
        <taxon>Cyanobium</taxon>
    </lineage>
</organism>